<comment type="caution">
    <text evidence="1">The sequence shown here is derived from an EMBL/GenBank/DDBJ whole genome shotgun (WGS) entry which is preliminary data.</text>
</comment>
<organism evidence="1 2">
    <name type="scientific">Pleurodeles waltl</name>
    <name type="common">Iberian ribbed newt</name>
    <dbReference type="NCBI Taxonomy" id="8319"/>
    <lineage>
        <taxon>Eukaryota</taxon>
        <taxon>Metazoa</taxon>
        <taxon>Chordata</taxon>
        <taxon>Craniata</taxon>
        <taxon>Vertebrata</taxon>
        <taxon>Euteleostomi</taxon>
        <taxon>Amphibia</taxon>
        <taxon>Batrachia</taxon>
        <taxon>Caudata</taxon>
        <taxon>Salamandroidea</taxon>
        <taxon>Salamandridae</taxon>
        <taxon>Pleurodelinae</taxon>
        <taxon>Pleurodeles</taxon>
    </lineage>
</organism>
<dbReference type="Proteomes" id="UP001066276">
    <property type="component" value="Chromosome 1_1"/>
</dbReference>
<reference evidence="1" key="1">
    <citation type="journal article" date="2022" name="bioRxiv">
        <title>Sequencing and chromosome-scale assembly of the giantPleurodeles waltlgenome.</title>
        <authorList>
            <person name="Brown T."/>
            <person name="Elewa A."/>
            <person name="Iarovenko S."/>
            <person name="Subramanian E."/>
            <person name="Araus A.J."/>
            <person name="Petzold A."/>
            <person name="Susuki M."/>
            <person name="Suzuki K.-i.T."/>
            <person name="Hayashi T."/>
            <person name="Toyoda A."/>
            <person name="Oliveira C."/>
            <person name="Osipova E."/>
            <person name="Leigh N.D."/>
            <person name="Simon A."/>
            <person name="Yun M.H."/>
        </authorList>
    </citation>
    <scope>NUCLEOTIDE SEQUENCE</scope>
    <source>
        <strain evidence="1">20211129_DDA</strain>
        <tissue evidence="1">Liver</tissue>
    </source>
</reference>
<gene>
    <name evidence="1" type="ORF">NDU88_004738</name>
</gene>
<protein>
    <submittedName>
        <fullName evidence="1">Uncharacterized protein</fullName>
    </submittedName>
</protein>
<sequence>MRCVCGLEWLSEARRLHRDAARYSDVLHLGGILAIHPGENPLYGRGLLIAQPTRAEYPFQATNAANLCPA</sequence>
<proteinExistence type="predicted"/>
<keyword evidence="2" id="KW-1185">Reference proteome</keyword>
<dbReference type="EMBL" id="JANPWB010000001">
    <property type="protein sequence ID" value="KAJ1217143.1"/>
    <property type="molecule type" value="Genomic_DNA"/>
</dbReference>
<evidence type="ECO:0000313" key="2">
    <source>
        <dbReference type="Proteomes" id="UP001066276"/>
    </source>
</evidence>
<accession>A0AAV7WSS7</accession>
<dbReference type="AlphaFoldDB" id="A0AAV7WSS7"/>
<name>A0AAV7WSS7_PLEWA</name>
<evidence type="ECO:0000313" key="1">
    <source>
        <dbReference type="EMBL" id="KAJ1217143.1"/>
    </source>
</evidence>